<proteinExistence type="predicted"/>
<sequence length="113" mass="12946">MDAVESDNQTEDSSGYSDDEVVQEQISLALMDDVLEPQTRHRPLEMRVMIQVYCPSQQIQSAVGLAMFGHETIVRTYQRKFTNSRNGTNHLPYLSYSNENLQIAIKAKLQMNH</sequence>
<dbReference type="AlphaFoldDB" id="A0A8S3WMB5"/>
<gene>
    <name evidence="1" type="ORF">PAPOLLO_LOCUS8069</name>
</gene>
<keyword evidence="2" id="KW-1185">Reference proteome</keyword>
<dbReference type="Proteomes" id="UP000691718">
    <property type="component" value="Unassembled WGS sequence"/>
</dbReference>
<protein>
    <submittedName>
        <fullName evidence="1">(apollo) hypothetical protein</fullName>
    </submittedName>
</protein>
<dbReference type="OrthoDB" id="7461616at2759"/>
<organism evidence="1 2">
    <name type="scientific">Parnassius apollo</name>
    <name type="common">Apollo butterfly</name>
    <name type="synonym">Papilio apollo</name>
    <dbReference type="NCBI Taxonomy" id="110799"/>
    <lineage>
        <taxon>Eukaryota</taxon>
        <taxon>Metazoa</taxon>
        <taxon>Ecdysozoa</taxon>
        <taxon>Arthropoda</taxon>
        <taxon>Hexapoda</taxon>
        <taxon>Insecta</taxon>
        <taxon>Pterygota</taxon>
        <taxon>Neoptera</taxon>
        <taxon>Endopterygota</taxon>
        <taxon>Lepidoptera</taxon>
        <taxon>Glossata</taxon>
        <taxon>Ditrysia</taxon>
        <taxon>Papilionoidea</taxon>
        <taxon>Papilionidae</taxon>
        <taxon>Parnassiinae</taxon>
        <taxon>Parnassini</taxon>
        <taxon>Parnassius</taxon>
        <taxon>Parnassius</taxon>
    </lineage>
</organism>
<comment type="caution">
    <text evidence="1">The sequence shown here is derived from an EMBL/GenBank/DDBJ whole genome shotgun (WGS) entry which is preliminary data.</text>
</comment>
<evidence type="ECO:0000313" key="2">
    <source>
        <dbReference type="Proteomes" id="UP000691718"/>
    </source>
</evidence>
<reference evidence="1" key="1">
    <citation type="submission" date="2021-04" db="EMBL/GenBank/DDBJ databases">
        <authorList>
            <person name="Tunstrom K."/>
        </authorList>
    </citation>
    <scope>NUCLEOTIDE SEQUENCE</scope>
</reference>
<dbReference type="EMBL" id="CAJQZP010000566">
    <property type="protein sequence ID" value="CAG4969121.1"/>
    <property type="molecule type" value="Genomic_DNA"/>
</dbReference>
<evidence type="ECO:0000313" key="1">
    <source>
        <dbReference type="EMBL" id="CAG4969121.1"/>
    </source>
</evidence>
<accession>A0A8S3WMB5</accession>
<name>A0A8S3WMB5_PARAO</name>